<reference evidence="2 3" key="1">
    <citation type="submission" date="2019-06" db="EMBL/GenBank/DDBJ databases">
        <title>Sequencing the genomes of 1000 actinobacteria strains.</title>
        <authorList>
            <person name="Klenk H.-P."/>
        </authorList>
    </citation>
    <scope>NUCLEOTIDE SEQUENCE [LARGE SCALE GENOMIC DNA]</scope>
    <source>
        <strain evidence="2 3">DSM 45928</strain>
    </source>
</reference>
<dbReference type="EMBL" id="VFOW01000001">
    <property type="protein sequence ID" value="TQL75322.1"/>
    <property type="molecule type" value="Genomic_DNA"/>
</dbReference>
<evidence type="ECO:0000256" key="1">
    <source>
        <dbReference type="SAM" id="MobiDB-lite"/>
    </source>
</evidence>
<accession>A0A543ARW4</accession>
<dbReference type="Proteomes" id="UP000317043">
    <property type="component" value="Unassembled WGS sequence"/>
</dbReference>
<evidence type="ECO:0000313" key="3">
    <source>
        <dbReference type="Proteomes" id="UP000317043"/>
    </source>
</evidence>
<sequence length="236" mass="25970">MRHQCDGIGRQVEDALVERKSHPHAAGLGIRLLHRPDLYQPSRRVVTGANPIAFAVGQDPGTQFPQANRSRLHIDPAVLATGDHTGHQSIGVGEVEPQTRRWRGNLGPAVFGGGEPPPPWWNPYRTTAECESRQGVRDRVVSPVPGEHQPVHAGAFLAGQHRGTQSRDPFGGHGLRRDQPDPHMVGRWGSERHESSLTRNGRRRLGSGDRVATLCEATMSAPAQCIPDRRWRAAQR</sequence>
<organism evidence="2 3">
    <name type="scientific">Stackebrandtia endophytica</name>
    <dbReference type="NCBI Taxonomy" id="1496996"/>
    <lineage>
        <taxon>Bacteria</taxon>
        <taxon>Bacillati</taxon>
        <taxon>Actinomycetota</taxon>
        <taxon>Actinomycetes</taxon>
        <taxon>Glycomycetales</taxon>
        <taxon>Glycomycetaceae</taxon>
        <taxon>Stackebrandtia</taxon>
    </lineage>
</organism>
<dbReference type="InParanoid" id="A0A543ARW4"/>
<evidence type="ECO:0000313" key="2">
    <source>
        <dbReference type="EMBL" id="TQL75322.1"/>
    </source>
</evidence>
<name>A0A543ARW4_9ACTN</name>
<protein>
    <submittedName>
        <fullName evidence="2">Uncharacterized protein</fullName>
    </submittedName>
</protein>
<feature type="region of interest" description="Disordered" evidence="1">
    <location>
        <begin position="161"/>
        <end position="206"/>
    </location>
</feature>
<keyword evidence="3" id="KW-1185">Reference proteome</keyword>
<comment type="caution">
    <text evidence="2">The sequence shown here is derived from an EMBL/GenBank/DDBJ whole genome shotgun (WGS) entry which is preliminary data.</text>
</comment>
<proteinExistence type="predicted"/>
<gene>
    <name evidence="2" type="ORF">FB566_0819</name>
</gene>
<dbReference type="AlphaFoldDB" id="A0A543ARW4"/>